<keyword evidence="9" id="KW-1133">Transmembrane helix</keyword>
<evidence type="ECO:0000256" key="5">
    <source>
        <dbReference type="ARBA" id="ARBA00022692"/>
    </source>
</evidence>
<evidence type="ECO:0000256" key="2">
    <source>
        <dbReference type="ARBA" id="ARBA00011902"/>
    </source>
</evidence>
<dbReference type="Proteomes" id="UP000005239">
    <property type="component" value="Unassembled WGS sequence"/>
</dbReference>
<feature type="compositionally biased region" description="Basic residues" evidence="15">
    <location>
        <begin position="892"/>
        <end position="902"/>
    </location>
</feature>
<dbReference type="InterPro" id="IPR006211">
    <property type="entry name" value="Furin-like_Cys-rich_dom"/>
</dbReference>
<feature type="region of interest" description="Disordered" evidence="15">
    <location>
        <begin position="876"/>
        <end position="904"/>
    </location>
</feature>
<dbReference type="AlphaFoldDB" id="A0A2A6BJ63"/>
<evidence type="ECO:0000256" key="15">
    <source>
        <dbReference type="SAM" id="MobiDB-lite"/>
    </source>
</evidence>
<keyword evidence="13" id="KW-0325">Glycoprotein</keyword>
<dbReference type="PANTHER" id="PTHR21662:SF59">
    <property type="entry name" value="RECEPTOR PROTEIN-TYROSINE KINASE"/>
    <property type="match status" value="1"/>
</dbReference>
<dbReference type="GO" id="GO:0016020">
    <property type="term" value="C:membrane"/>
    <property type="evidence" value="ECO:0007669"/>
    <property type="project" value="UniProtKB-SubCell"/>
</dbReference>
<dbReference type="Pfam" id="PF01030">
    <property type="entry name" value="Recep_L_domain"/>
    <property type="match status" value="2"/>
</dbReference>
<dbReference type="Gene3D" id="2.10.220.10">
    <property type="entry name" value="Hormone Receptor, Insulin-like Growth Factor Receptor 1, Chain A, domain 2"/>
    <property type="match status" value="1"/>
</dbReference>
<dbReference type="GO" id="GO:0005524">
    <property type="term" value="F:ATP binding"/>
    <property type="evidence" value="ECO:0007669"/>
    <property type="project" value="UniProtKB-KW"/>
</dbReference>
<evidence type="ECO:0000313" key="18">
    <source>
        <dbReference type="Proteomes" id="UP000005239"/>
    </source>
</evidence>
<dbReference type="Gene3D" id="3.80.20.20">
    <property type="entry name" value="Receptor L-domain"/>
    <property type="match status" value="2"/>
</dbReference>
<dbReference type="Gene3D" id="2.60.40.10">
    <property type="entry name" value="Immunoglobulins"/>
    <property type="match status" value="2"/>
</dbReference>
<proteinExistence type="predicted"/>
<keyword evidence="18" id="KW-1185">Reference proteome</keyword>
<evidence type="ECO:0000256" key="10">
    <source>
        <dbReference type="ARBA" id="ARBA00023136"/>
    </source>
</evidence>
<gene>
    <name evidence="17" type="primary">WBGene00110006</name>
</gene>
<dbReference type="SMART" id="SM00261">
    <property type="entry name" value="FU"/>
    <property type="match status" value="1"/>
</dbReference>
<comment type="subcellular location">
    <subcellularLocation>
        <location evidence="1">Membrane</location>
        <topology evidence="1">Single-pass type I membrane protein</topology>
    </subcellularLocation>
</comment>
<keyword evidence="5" id="KW-0812">Transmembrane</keyword>
<feature type="compositionally biased region" description="Low complexity" evidence="15">
    <location>
        <begin position="878"/>
        <end position="891"/>
    </location>
</feature>
<keyword evidence="16" id="KW-0732">Signal</keyword>
<dbReference type="InterPro" id="IPR013783">
    <property type="entry name" value="Ig-like_fold"/>
</dbReference>
<evidence type="ECO:0000256" key="4">
    <source>
        <dbReference type="ARBA" id="ARBA00022679"/>
    </source>
</evidence>
<dbReference type="SUPFAM" id="SSF49265">
    <property type="entry name" value="Fibronectin type III"/>
    <property type="match status" value="1"/>
</dbReference>
<dbReference type="PROSITE" id="PS50853">
    <property type="entry name" value="FN3"/>
    <property type="match status" value="1"/>
</dbReference>
<dbReference type="EC" id="2.7.10.1" evidence="2"/>
<evidence type="ECO:0000256" key="16">
    <source>
        <dbReference type="SAM" id="SignalP"/>
    </source>
</evidence>
<keyword evidence="3" id="KW-0597">Phosphoprotein</keyword>
<reference evidence="18" key="1">
    <citation type="journal article" date="2008" name="Nat. Genet.">
        <title>The Pristionchus pacificus genome provides a unique perspective on nematode lifestyle and parasitism.</title>
        <authorList>
            <person name="Dieterich C."/>
            <person name="Clifton S.W."/>
            <person name="Schuster L.N."/>
            <person name="Chinwalla A."/>
            <person name="Delehaunty K."/>
            <person name="Dinkelacker I."/>
            <person name="Fulton L."/>
            <person name="Fulton R."/>
            <person name="Godfrey J."/>
            <person name="Minx P."/>
            <person name="Mitreva M."/>
            <person name="Roeseler W."/>
            <person name="Tian H."/>
            <person name="Witte H."/>
            <person name="Yang S.P."/>
            <person name="Wilson R.K."/>
            <person name="Sommer R.J."/>
        </authorList>
    </citation>
    <scope>NUCLEOTIDE SEQUENCE [LARGE SCALE GENOMIC DNA]</scope>
    <source>
        <strain evidence="18">PS312</strain>
    </source>
</reference>
<keyword evidence="11" id="KW-0829">Tyrosine-protein kinase</keyword>
<dbReference type="InterPro" id="IPR009030">
    <property type="entry name" value="Growth_fac_rcpt_cys_sf"/>
</dbReference>
<dbReference type="InterPro" id="IPR003961">
    <property type="entry name" value="FN3_dom"/>
</dbReference>
<keyword evidence="12" id="KW-0675">Receptor</keyword>
<keyword evidence="7" id="KW-0418">Kinase</keyword>
<dbReference type="InterPro" id="IPR036941">
    <property type="entry name" value="Rcpt_L-dom_sf"/>
</dbReference>
<keyword evidence="4" id="KW-0808">Transferase</keyword>
<feature type="signal peptide" evidence="16">
    <location>
        <begin position="1"/>
        <end position="36"/>
    </location>
</feature>
<name>A0A2A6BJ63_PRIPA</name>
<evidence type="ECO:0000256" key="6">
    <source>
        <dbReference type="ARBA" id="ARBA00022741"/>
    </source>
</evidence>
<dbReference type="Pfam" id="PF00041">
    <property type="entry name" value="fn3"/>
    <property type="match status" value="1"/>
</dbReference>
<dbReference type="InterPro" id="IPR036116">
    <property type="entry name" value="FN3_sf"/>
</dbReference>
<evidence type="ECO:0000256" key="13">
    <source>
        <dbReference type="ARBA" id="ARBA00023180"/>
    </source>
</evidence>
<accession>A0A2A6BJ63</accession>
<dbReference type="InterPro" id="IPR053079">
    <property type="entry name" value="SPS2_domain"/>
</dbReference>
<reference evidence="17" key="2">
    <citation type="submission" date="2022-06" db="UniProtKB">
        <authorList>
            <consortium name="EnsemblMetazoa"/>
        </authorList>
    </citation>
    <scope>IDENTIFICATION</scope>
    <source>
        <strain evidence="17">PS312</strain>
    </source>
</reference>
<dbReference type="PANTHER" id="PTHR21662">
    <property type="entry name" value="RECEPTOR PROTEIN-TYROSINE KINASE"/>
    <property type="match status" value="1"/>
</dbReference>
<dbReference type="SUPFAM" id="SSF52058">
    <property type="entry name" value="L domain-like"/>
    <property type="match status" value="2"/>
</dbReference>
<accession>A0A8R1UEW1</accession>
<evidence type="ECO:0000256" key="1">
    <source>
        <dbReference type="ARBA" id="ARBA00004479"/>
    </source>
</evidence>
<dbReference type="GO" id="GO:0004714">
    <property type="term" value="F:transmembrane receptor protein tyrosine kinase activity"/>
    <property type="evidence" value="ECO:0007669"/>
    <property type="project" value="UniProtKB-EC"/>
</dbReference>
<organism evidence="17 18">
    <name type="scientific">Pristionchus pacificus</name>
    <name type="common">Parasitic nematode worm</name>
    <dbReference type="NCBI Taxonomy" id="54126"/>
    <lineage>
        <taxon>Eukaryota</taxon>
        <taxon>Metazoa</taxon>
        <taxon>Ecdysozoa</taxon>
        <taxon>Nematoda</taxon>
        <taxon>Chromadorea</taxon>
        <taxon>Rhabditida</taxon>
        <taxon>Rhabditina</taxon>
        <taxon>Diplogasteromorpha</taxon>
        <taxon>Diplogasteroidea</taxon>
        <taxon>Neodiplogasteridae</taxon>
        <taxon>Pristionchus</taxon>
    </lineage>
</organism>
<dbReference type="InterPro" id="IPR000494">
    <property type="entry name" value="Rcpt_L-dom"/>
</dbReference>
<dbReference type="Pfam" id="PF00757">
    <property type="entry name" value="Furin-like"/>
    <property type="match status" value="1"/>
</dbReference>
<evidence type="ECO:0000256" key="7">
    <source>
        <dbReference type="ARBA" id="ARBA00022777"/>
    </source>
</evidence>
<dbReference type="CDD" id="cd00064">
    <property type="entry name" value="FU"/>
    <property type="match status" value="1"/>
</dbReference>
<evidence type="ECO:0000256" key="8">
    <source>
        <dbReference type="ARBA" id="ARBA00022840"/>
    </source>
</evidence>
<feature type="chain" id="PRO_5043556915" description="receptor protein-tyrosine kinase" evidence="16">
    <location>
        <begin position="37"/>
        <end position="923"/>
    </location>
</feature>
<dbReference type="SUPFAM" id="SSF57184">
    <property type="entry name" value="Growth factor receptor domain"/>
    <property type="match status" value="1"/>
</dbReference>
<dbReference type="CDD" id="cd00063">
    <property type="entry name" value="FN3"/>
    <property type="match status" value="1"/>
</dbReference>
<dbReference type="EnsemblMetazoa" id="PPA20452.1">
    <property type="protein sequence ID" value="PPA20452.1"/>
    <property type="gene ID" value="WBGene00110006"/>
</dbReference>
<dbReference type="InterPro" id="IPR006212">
    <property type="entry name" value="Furin_repeat"/>
</dbReference>
<evidence type="ECO:0000256" key="3">
    <source>
        <dbReference type="ARBA" id="ARBA00022553"/>
    </source>
</evidence>
<evidence type="ECO:0000313" key="17">
    <source>
        <dbReference type="EnsemblMetazoa" id="PPA20452.1"/>
    </source>
</evidence>
<evidence type="ECO:0000256" key="12">
    <source>
        <dbReference type="ARBA" id="ARBA00023170"/>
    </source>
</evidence>
<keyword evidence="8" id="KW-0067">ATP-binding</keyword>
<evidence type="ECO:0000256" key="11">
    <source>
        <dbReference type="ARBA" id="ARBA00023137"/>
    </source>
</evidence>
<evidence type="ECO:0000256" key="14">
    <source>
        <dbReference type="ARBA" id="ARBA00051243"/>
    </source>
</evidence>
<keyword evidence="10" id="KW-0472">Membrane</keyword>
<comment type="catalytic activity">
    <reaction evidence="14">
        <text>L-tyrosyl-[protein] + ATP = O-phospho-L-tyrosyl-[protein] + ADP + H(+)</text>
        <dbReference type="Rhea" id="RHEA:10596"/>
        <dbReference type="Rhea" id="RHEA-COMP:10136"/>
        <dbReference type="Rhea" id="RHEA-COMP:20101"/>
        <dbReference type="ChEBI" id="CHEBI:15378"/>
        <dbReference type="ChEBI" id="CHEBI:30616"/>
        <dbReference type="ChEBI" id="CHEBI:46858"/>
        <dbReference type="ChEBI" id="CHEBI:61978"/>
        <dbReference type="ChEBI" id="CHEBI:456216"/>
        <dbReference type="EC" id="2.7.10.1"/>
    </reaction>
</comment>
<evidence type="ECO:0000256" key="9">
    <source>
        <dbReference type="ARBA" id="ARBA00022989"/>
    </source>
</evidence>
<keyword evidence="6" id="KW-0547">Nucleotide-binding</keyword>
<protein>
    <recommendedName>
        <fullName evidence="2">receptor protein-tyrosine kinase</fullName>
        <ecNumber evidence="2">2.7.10.1</ecNumber>
    </recommendedName>
</protein>
<sequence length="923" mass="103176">MGEDPDWRGSSSTSSFTSIPYFSLCLIFLLLQPTTGNQTELLLNGSNETAPNKTEPKDITPSHNICGSIDIRNDARTVFNKENSDDSLSMNCTILEGTFSLSMITNSSTREEDFVTFPNLVEITGYLLVFNVKSLTTLSRIFPNLRVIGGSQLIMNYALIIYQNPDLKDVGLPNLRVIRNGGVRISENPSLCFVVNIDWKRLTFGQIDDVLVSDGESSGAKCSDECDDSASRCVHRPSEMGGPPIISCWNATTCQESCPFDRKNDTKELGSGCLIGSEDNEECHPQCIGGCYKKGHSGQCVACAGYLSEGRCVTHCPPGMLKYLSRCVTREECISSPDVRVDDEWRMYKPVNGYCVYDCPAGYEQVKRPRKLPDNTTREQEYCEVCNGSCPKKCKGKAIDTIAMAKDLAGCNIVEGTLDIQLRDSSKMTLLSDYLKDIEVIEGSLLIRFSPSLTSLSVFQKLREINPGKDLFQTRYALVIYENQNLNSLFSSEVTKKLRIIGDGQVQVQNNRMLCFKHISNLMTGLKMELNIDDQSSFSNGDKAICDETNLVISIEKMMSEGFILKWTPFNTSDIDHRKFLGYQVFYKRVSSPDLADVQIDQDRSVCSDTWSMHFEPEKEKEKKEDNGTASIQEEKKIVYNVENPSEAQLENAAHANKKTYNGVGPYVHAVITNELIIPNTFYAAYAQTKMVNHLGAKNARSNVIIVQTQYSNPTPPRILNIQPIGTDTLDVEWEEPLRTNGRITHYIVSWHKQHRDATFEVKHACDTAGERRKLPQVAPSTTLPPSTTYAQQSFMSTIAPQSADTCAASGCCSCKGPSSSISSLYGDEDEESNENMDRNHDFENAVQNIVFVPSCKYSHDPNRCGRFSVAERAKSDNSTLLLNSTTSSPPHRSKRRRRRRLSPTTTMSTLYRIRDEGGYRIM</sequence>